<evidence type="ECO:0000313" key="2">
    <source>
        <dbReference type="Proteomes" id="UP001500604"/>
    </source>
</evidence>
<name>A0ABP8UVI3_9GAMM</name>
<organism evidence="1 2">
    <name type="scientific">Kistimonas scapharcae</name>
    <dbReference type="NCBI Taxonomy" id="1036133"/>
    <lineage>
        <taxon>Bacteria</taxon>
        <taxon>Pseudomonadati</taxon>
        <taxon>Pseudomonadota</taxon>
        <taxon>Gammaproteobacteria</taxon>
        <taxon>Oceanospirillales</taxon>
        <taxon>Endozoicomonadaceae</taxon>
        <taxon>Kistimonas</taxon>
    </lineage>
</organism>
<evidence type="ECO:0000313" key="1">
    <source>
        <dbReference type="EMBL" id="GAA4647913.1"/>
    </source>
</evidence>
<sequence length="75" mass="8463">MKQPEGEEMTVTSFVVDEKTDELLETLKVTFSAKSKAEVIRKSLRLAQLVAKKAGDDHEIILSDKSETYKTYVTL</sequence>
<reference evidence="2" key="1">
    <citation type="journal article" date="2019" name="Int. J. Syst. Evol. Microbiol.">
        <title>The Global Catalogue of Microorganisms (GCM) 10K type strain sequencing project: providing services to taxonomists for standard genome sequencing and annotation.</title>
        <authorList>
            <consortium name="The Broad Institute Genomics Platform"/>
            <consortium name="The Broad Institute Genome Sequencing Center for Infectious Disease"/>
            <person name="Wu L."/>
            <person name="Ma J."/>
        </authorList>
    </citation>
    <scope>NUCLEOTIDE SEQUENCE [LARGE SCALE GENOMIC DNA]</scope>
    <source>
        <strain evidence="2">JCM 17805</strain>
    </source>
</reference>
<protein>
    <submittedName>
        <fullName evidence="1">Uncharacterized protein</fullName>
    </submittedName>
</protein>
<accession>A0ABP8UVI3</accession>
<dbReference type="RefSeq" id="WP_345192891.1">
    <property type="nucleotide sequence ID" value="NZ_BAABFL010000013.1"/>
</dbReference>
<comment type="caution">
    <text evidence="1">The sequence shown here is derived from an EMBL/GenBank/DDBJ whole genome shotgun (WGS) entry which is preliminary data.</text>
</comment>
<keyword evidence="2" id="KW-1185">Reference proteome</keyword>
<gene>
    <name evidence="1" type="ORF">GCM10023116_01750</name>
</gene>
<dbReference type="Proteomes" id="UP001500604">
    <property type="component" value="Unassembled WGS sequence"/>
</dbReference>
<dbReference type="EMBL" id="BAABFL010000013">
    <property type="protein sequence ID" value="GAA4647913.1"/>
    <property type="molecule type" value="Genomic_DNA"/>
</dbReference>
<proteinExistence type="predicted"/>